<keyword evidence="2" id="KW-1185">Reference proteome</keyword>
<evidence type="ECO:0000313" key="1">
    <source>
        <dbReference type="EMBL" id="MBP0057236.1"/>
    </source>
</evidence>
<organism evidence="1 2">
    <name type="scientific">Anaerobutyricum soehngenii</name>
    <dbReference type="NCBI Taxonomy" id="105843"/>
    <lineage>
        <taxon>Bacteria</taxon>
        <taxon>Bacillati</taxon>
        <taxon>Bacillota</taxon>
        <taxon>Clostridia</taxon>
        <taxon>Lachnospirales</taxon>
        <taxon>Lachnospiraceae</taxon>
        <taxon>Anaerobutyricum</taxon>
    </lineage>
</organism>
<dbReference type="Pfam" id="PF19866">
    <property type="entry name" value="DUF6339"/>
    <property type="match status" value="1"/>
</dbReference>
<accession>A0ABS3ZIV4</accession>
<proteinExistence type="predicted"/>
<protein>
    <submittedName>
        <fullName evidence="1">Uncharacterized protein</fullName>
    </submittedName>
</protein>
<gene>
    <name evidence="1" type="ORF">JYQ75_07500</name>
</gene>
<dbReference type="Proteomes" id="UP001315001">
    <property type="component" value="Unassembled WGS sequence"/>
</dbReference>
<name>A0ABS3ZIV4_9FIRM</name>
<reference evidence="1 2" key="1">
    <citation type="submission" date="2021-02" db="EMBL/GenBank/DDBJ databases">
        <title>Lactate utilizing bacteria of the human gut.</title>
        <authorList>
            <person name="Sheridan P.O."/>
        </authorList>
    </citation>
    <scope>NUCLEOTIDE SEQUENCE [LARGE SCALE GENOMIC DNA]</scope>
    <source>
        <strain evidence="1 2">HTF-83D</strain>
    </source>
</reference>
<dbReference type="InterPro" id="IPR045920">
    <property type="entry name" value="DUF6339"/>
</dbReference>
<dbReference type="EMBL" id="JAFIQO010000114">
    <property type="protein sequence ID" value="MBP0057236.1"/>
    <property type="molecule type" value="Genomic_DNA"/>
</dbReference>
<evidence type="ECO:0000313" key="2">
    <source>
        <dbReference type="Proteomes" id="UP001315001"/>
    </source>
</evidence>
<comment type="caution">
    <text evidence="1">The sequence shown here is derived from an EMBL/GenBank/DDBJ whole genome shotgun (WGS) entry which is preliminary data.</text>
</comment>
<sequence>MKLYFMKKEALDILKSNLDMVYNMYFIEKDNKWLWKVCGGNPFVEFKEIQDFQLAPIDADMSKGEVEFANCKIIYHHLSFLTESQACDERLWAGLCHSIYYGYLRKRWDYDTKSPKNQKEAVSNIKSRFFFSGGIRAGLFRNSIAKCWWVGRNTYDSSNANLFEKLDVIGSNDISSKISDIFYSNNFSANPVILNGIVKAFKNFKEENIQLSHKEHIRPALQFLNAVGGGVILDCLDEDEIADMLIDNIYGILQGDQQGVEIEDESDEDEDMEIDGNEISEEETSEDGTQDEYVVIGQKVKVRIKESDKQITILVNYLPSSTKIPPLAKMLLGCHIGDEVLFRGKTYLLEEIQK</sequence>
<dbReference type="RefSeq" id="WP_209293477.1">
    <property type="nucleotide sequence ID" value="NZ_JAFIQO010000114.1"/>
</dbReference>